<evidence type="ECO:0000256" key="1">
    <source>
        <dbReference type="SAM" id="MobiDB-lite"/>
    </source>
</evidence>
<organism evidence="2 3">
    <name type="scientific">Angomonas deanei</name>
    <dbReference type="NCBI Taxonomy" id="59799"/>
    <lineage>
        <taxon>Eukaryota</taxon>
        <taxon>Discoba</taxon>
        <taxon>Euglenozoa</taxon>
        <taxon>Kinetoplastea</taxon>
        <taxon>Metakinetoplastina</taxon>
        <taxon>Trypanosomatida</taxon>
        <taxon>Trypanosomatidae</taxon>
        <taxon>Strigomonadinae</taxon>
        <taxon>Angomonas</taxon>
    </lineage>
</organism>
<name>S9VJT8_9TRYP</name>
<sequence>MEDRLKEIEGTLARTAERKNTMLYKYEKAKQAEDRLSELGIKKLPTNPNDTNDVNVVKYVLYQMKRDFGDKRSKLLDPKQISIEKDGEEVVRLRNNELNSLLIKIKTWEKRQNELLGRDAVVAPSKKKQYFGCAKYLPEAAAVVKRERESDESDNISDSEISSSSSEGSVKHELNHASDIYARLINEIFSSSTDEKLSQIEGSQTVTEVDSTPRNPHFILSYVKNNALAIPDEETFKSRLMDERRRVLKEKIELAKKAA</sequence>
<evidence type="ECO:0000313" key="3">
    <source>
        <dbReference type="Proteomes" id="UP000515908"/>
    </source>
</evidence>
<feature type="compositionally biased region" description="Low complexity" evidence="1">
    <location>
        <begin position="158"/>
        <end position="168"/>
    </location>
</feature>
<dbReference type="Pfam" id="PF06246">
    <property type="entry name" value="Isy1"/>
    <property type="match status" value="1"/>
</dbReference>
<dbReference type="AlphaFoldDB" id="S9VJT8"/>
<dbReference type="GO" id="GO:0000350">
    <property type="term" value="P:generation of catalytic spliceosome for second transesterification step"/>
    <property type="evidence" value="ECO:0007669"/>
    <property type="project" value="InterPro"/>
</dbReference>
<protein>
    <submittedName>
        <fullName evidence="2">Isy1-like splicing family, putative</fullName>
    </submittedName>
</protein>
<dbReference type="EMBL" id="LR877168">
    <property type="protein sequence ID" value="CAD2222180.1"/>
    <property type="molecule type" value="Genomic_DNA"/>
</dbReference>
<keyword evidence="3" id="KW-1185">Reference proteome</keyword>
<reference evidence="2 3" key="1">
    <citation type="submission" date="2020-08" db="EMBL/GenBank/DDBJ databases">
        <authorList>
            <person name="Newling K."/>
            <person name="Davey J."/>
            <person name="Forrester S."/>
        </authorList>
    </citation>
    <scope>NUCLEOTIDE SEQUENCE [LARGE SCALE GENOMIC DNA]</scope>
    <source>
        <strain evidence="3">Crithidia deanei Carvalho (ATCC PRA-265)</strain>
    </source>
</reference>
<dbReference type="SUPFAM" id="SSF140102">
    <property type="entry name" value="ISY1 domain-like"/>
    <property type="match status" value="1"/>
</dbReference>
<dbReference type="InterPro" id="IPR009360">
    <property type="entry name" value="Isy1"/>
</dbReference>
<feature type="region of interest" description="Disordered" evidence="1">
    <location>
        <begin position="147"/>
        <end position="170"/>
    </location>
</feature>
<dbReference type="PANTHER" id="PTHR13021">
    <property type="entry name" value="PRE-MRNA-SPLICING FACTOR ISY1"/>
    <property type="match status" value="1"/>
</dbReference>
<evidence type="ECO:0000313" key="2">
    <source>
        <dbReference type="EMBL" id="CAD2222180.1"/>
    </source>
</evidence>
<dbReference type="OrthoDB" id="1739576at2759"/>
<dbReference type="Proteomes" id="UP000515908">
    <property type="component" value="Chromosome 24"/>
</dbReference>
<proteinExistence type="predicted"/>
<accession>S9VJT8</accession>
<gene>
    <name evidence="2" type="ORF">ADEAN_000972000</name>
</gene>
<dbReference type="InterPro" id="IPR037200">
    <property type="entry name" value="Isy1_sf"/>
</dbReference>
<dbReference type="VEuPathDB" id="TriTrypDB:ADEAN_000972000"/>